<dbReference type="GeneID" id="98176795"/>
<feature type="domain" description="Gfo/Idh/MocA-like oxidoreductase N-terminal" evidence="6">
    <location>
        <begin position="27"/>
        <end position="133"/>
    </location>
</feature>
<evidence type="ECO:0000256" key="4">
    <source>
        <dbReference type="ARBA" id="ARBA00042988"/>
    </source>
</evidence>
<gene>
    <name evidence="7" type="ORF">MFIFM68171_06052</name>
</gene>
<dbReference type="PANTHER" id="PTHR22604:SF105">
    <property type="entry name" value="TRANS-1,2-DIHYDROBENZENE-1,2-DIOL DEHYDROGENASE"/>
    <property type="match status" value="1"/>
</dbReference>
<dbReference type="Gene3D" id="3.30.360.10">
    <property type="entry name" value="Dihydrodipicolinate Reductase, domain 2"/>
    <property type="match status" value="1"/>
</dbReference>
<comment type="catalytic activity">
    <reaction evidence="5">
        <text>D-xylose + NADP(+) = D-xylono-1,5-lactone + NADPH + H(+)</text>
        <dbReference type="Rhea" id="RHEA:22000"/>
        <dbReference type="ChEBI" id="CHEBI:15378"/>
        <dbReference type="ChEBI" id="CHEBI:15867"/>
        <dbReference type="ChEBI" id="CHEBI:53455"/>
        <dbReference type="ChEBI" id="CHEBI:57783"/>
        <dbReference type="ChEBI" id="CHEBI:58349"/>
        <dbReference type="EC" id="1.1.1.179"/>
    </reaction>
</comment>
<dbReference type="InterPro" id="IPR000683">
    <property type="entry name" value="Gfo/Idh/MocA-like_OxRdtase_N"/>
</dbReference>
<evidence type="ECO:0000313" key="7">
    <source>
        <dbReference type="EMBL" id="GAB1315842.1"/>
    </source>
</evidence>
<protein>
    <recommendedName>
        <fullName evidence="3">D-xylose 1-dehydrogenase (NADP(+), D-xylono-1,5-lactone-forming)</fullName>
        <ecNumber evidence="3">1.1.1.179</ecNumber>
    </recommendedName>
    <alternativeName>
        <fullName evidence="4">D-xylose-NADP dehydrogenase</fullName>
    </alternativeName>
</protein>
<evidence type="ECO:0000256" key="5">
    <source>
        <dbReference type="ARBA" id="ARBA00049233"/>
    </source>
</evidence>
<evidence type="ECO:0000313" key="8">
    <source>
        <dbReference type="Proteomes" id="UP001628179"/>
    </source>
</evidence>
<evidence type="ECO:0000259" key="6">
    <source>
        <dbReference type="Pfam" id="PF01408"/>
    </source>
</evidence>
<keyword evidence="8" id="KW-1185">Reference proteome</keyword>
<sequence>MGFFEYVERSWLISFPPQGPPKTCDALKFGVLGVGDIVAMSLIAPANLHPEVIVEGIASRDREKAEEFAKKHGIPKVFGCYLDLVFDPSIDVVYIPLPNNVHIEWALKALSAGKHVLLEKPPASNTTEAELLFQSPLLQSPSPPVLLGAYHYRFQPCYIAFLALLDKPNIIHAKVTLTVLQNPFVKKDLRFVYRLAGGALMDMPYSMVLLRDIFGAEPEECTRCEVATMARPNDPLCDRSYDSFWRFPNGGVGEAKADLVGSTGLALRVTVMDERHWLDEAPNDSEGGKSPSATALVTHRAVVIPDETLPEGQEKLIEVKDEFVVRNKTDGMVVRKWTEKRTKEAYTLQAAGIDRVSAPYWTPYKYQLDEFVNHVRGREGTGVGFSSADGINQMRMTDMAYEKAGLPRRPTSNFRLEEEV</sequence>
<name>A0ABQ0GDM1_9PEZI</name>
<dbReference type="Pfam" id="PF01408">
    <property type="entry name" value="GFO_IDH_MocA"/>
    <property type="match status" value="1"/>
</dbReference>
<comment type="caution">
    <text evidence="7">The sequence shown here is derived from an EMBL/GenBank/DDBJ whole genome shotgun (WGS) entry which is preliminary data.</text>
</comment>
<proteinExistence type="inferred from homology"/>
<organism evidence="7 8">
    <name type="scientific">Madurella fahalii</name>
    <dbReference type="NCBI Taxonomy" id="1157608"/>
    <lineage>
        <taxon>Eukaryota</taxon>
        <taxon>Fungi</taxon>
        <taxon>Dikarya</taxon>
        <taxon>Ascomycota</taxon>
        <taxon>Pezizomycotina</taxon>
        <taxon>Sordariomycetes</taxon>
        <taxon>Sordariomycetidae</taxon>
        <taxon>Sordariales</taxon>
        <taxon>Sordariales incertae sedis</taxon>
        <taxon>Madurella</taxon>
    </lineage>
</organism>
<reference evidence="7 8" key="1">
    <citation type="submission" date="2024-09" db="EMBL/GenBank/DDBJ databases">
        <title>Itraconazole resistance in Madurella fahalii resulting from another homologue of gene encoding cytochrome P450 14-alpha sterol demethylase (CYP51).</title>
        <authorList>
            <person name="Yoshioka I."/>
            <person name="Fahal A.H."/>
            <person name="Kaneko S."/>
            <person name="Yaguchi T."/>
        </authorList>
    </citation>
    <scope>NUCLEOTIDE SEQUENCE [LARGE SCALE GENOMIC DNA]</scope>
    <source>
        <strain evidence="7 8">IFM 68171</strain>
    </source>
</reference>
<comment type="similarity">
    <text evidence="1">Belongs to the Gfo/Idh/MocA family.</text>
</comment>
<dbReference type="SUPFAM" id="SSF51735">
    <property type="entry name" value="NAD(P)-binding Rossmann-fold domains"/>
    <property type="match status" value="1"/>
</dbReference>
<dbReference type="RefSeq" id="XP_070917573.1">
    <property type="nucleotide sequence ID" value="XM_071061472.1"/>
</dbReference>
<dbReference type="InterPro" id="IPR036291">
    <property type="entry name" value="NAD(P)-bd_dom_sf"/>
</dbReference>
<dbReference type="PANTHER" id="PTHR22604">
    <property type="entry name" value="OXIDOREDUCTASES"/>
    <property type="match status" value="1"/>
</dbReference>
<dbReference type="EC" id="1.1.1.179" evidence="3"/>
<dbReference type="InterPro" id="IPR050984">
    <property type="entry name" value="Gfo/Idh/MocA_domain"/>
</dbReference>
<dbReference type="Gene3D" id="3.40.50.720">
    <property type="entry name" value="NAD(P)-binding Rossmann-like Domain"/>
    <property type="match status" value="1"/>
</dbReference>
<evidence type="ECO:0000256" key="1">
    <source>
        <dbReference type="ARBA" id="ARBA00010928"/>
    </source>
</evidence>
<evidence type="ECO:0000256" key="2">
    <source>
        <dbReference type="ARBA" id="ARBA00023002"/>
    </source>
</evidence>
<dbReference type="Proteomes" id="UP001628179">
    <property type="component" value="Unassembled WGS sequence"/>
</dbReference>
<evidence type="ECO:0000256" key="3">
    <source>
        <dbReference type="ARBA" id="ARBA00038984"/>
    </source>
</evidence>
<accession>A0ABQ0GDM1</accession>
<dbReference type="EMBL" id="BAAFSV010000003">
    <property type="protein sequence ID" value="GAB1315842.1"/>
    <property type="molecule type" value="Genomic_DNA"/>
</dbReference>
<keyword evidence="2" id="KW-0560">Oxidoreductase</keyword>